<evidence type="ECO:0008006" key="3">
    <source>
        <dbReference type="Google" id="ProtNLM"/>
    </source>
</evidence>
<name>A0ABP9V2Z8_9BACT</name>
<evidence type="ECO:0000313" key="2">
    <source>
        <dbReference type="Proteomes" id="UP001424741"/>
    </source>
</evidence>
<dbReference type="RefSeq" id="WP_346189072.1">
    <property type="nucleotide sequence ID" value="NZ_BAABRL010000008.1"/>
</dbReference>
<accession>A0ABP9V2Z8</accession>
<organism evidence="1 2">
    <name type="scientific">Rubritalea halochordaticola</name>
    <dbReference type="NCBI Taxonomy" id="714537"/>
    <lineage>
        <taxon>Bacteria</taxon>
        <taxon>Pseudomonadati</taxon>
        <taxon>Verrucomicrobiota</taxon>
        <taxon>Verrucomicrobiia</taxon>
        <taxon>Verrucomicrobiales</taxon>
        <taxon>Rubritaleaceae</taxon>
        <taxon>Rubritalea</taxon>
    </lineage>
</organism>
<comment type="caution">
    <text evidence="1">The sequence shown here is derived from an EMBL/GenBank/DDBJ whole genome shotgun (WGS) entry which is preliminary data.</text>
</comment>
<evidence type="ECO:0000313" key="1">
    <source>
        <dbReference type="EMBL" id="GAA5496390.1"/>
    </source>
</evidence>
<proteinExistence type="predicted"/>
<keyword evidence="2" id="KW-1185">Reference proteome</keyword>
<sequence length="183" mass="21476">MISDITFSELQPATIYESERYEAVITHTRFRPIGYYVEEEYEDEDKDVRVIYYPKDDEHPDPTWMAKVFPKSADELIDVFKTALAQYCGEGWCGEDMREEIEEALSEGGFLEDTERLKVFTEKGYPPFILVQTIIFDRYRNRLIIEGHTDIDYNLDEHGIAVKIDEKGIEFNYSAEFKVGRIN</sequence>
<protein>
    <recommendedName>
        <fullName evidence="3">DUF2262 domain-containing protein</fullName>
    </recommendedName>
</protein>
<reference evidence="1 2" key="1">
    <citation type="submission" date="2024-02" db="EMBL/GenBank/DDBJ databases">
        <title>Rubritalea halochordaticola NBRC 107102.</title>
        <authorList>
            <person name="Ichikawa N."/>
            <person name="Katano-Makiyama Y."/>
            <person name="Hidaka K."/>
        </authorList>
    </citation>
    <scope>NUCLEOTIDE SEQUENCE [LARGE SCALE GENOMIC DNA]</scope>
    <source>
        <strain evidence="1 2">NBRC 107102</strain>
    </source>
</reference>
<gene>
    <name evidence="1" type="ORF">Rhal01_02573</name>
</gene>
<dbReference type="Proteomes" id="UP001424741">
    <property type="component" value="Unassembled WGS sequence"/>
</dbReference>
<dbReference type="EMBL" id="BAABRL010000008">
    <property type="protein sequence ID" value="GAA5496390.1"/>
    <property type="molecule type" value="Genomic_DNA"/>
</dbReference>